<dbReference type="GO" id="GO:0003735">
    <property type="term" value="F:structural constituent of ribosome"/>
    <property type="evidence" value="ECO:0007669"/>
    <property type="project" value="InterPro"/>
</dbReference>
<keyword evidence="8" id="KW-1185">Reference proteome</keyword>
<proteinExistence type="inferred from homology"/>
<keyword evidence="2 5" id="KW-0689">Ribosomal protein</keyword>
<evidence type="ECO:0000256" key="1">
    <source>
        <dbReference type="ARBA" id="ARBA00006242"/>
    </source>
</evidence>
<dbReference type="Pfam" id="PF00318">
    <property type="entry name" value="Ribosomal_S2"/>
    <property type="match status" value="1"/>
</dbReference>
<organism evidence="7 8">
    <name type="scientific">Immundisolibacter cernigliae</name>
    <dbReference type="NCBI Taxonomy" id="1810504"/>
    <lineage>
        <taxon>Bacteria</taxon>
        <taxon>Pseudomonadati</taxon>
        <taxon>Pseudomonadota</taxon>
        <taxon>Gammaproteobacteria</taxon>
        <taxon>Immundisolibacterales</taxon>
        <taxon>Immundisolibacteraceae</taxon>
        <taxon>Immundisolibacter</taxon>
    </lineage>
</organism>
<dbReference type="PANTHER" id="PTHR12534">
    <property type="entry name" value="30S RIBOSOMAL PROTEIN S2 PROKARYOTIC AND ORGANELLAR"/>
    <property type="match status" value="1"/>
</dbReference>
<dbReference type="GO" id="GO:0022627">
    <property type="term" value="C:cytosolic small ribosomal subunit"/>
    <property type="evidence" value="ECO:0007669"/>
    <property type="project" value="TreeGrafter"/>
</dbReference>
<dbReference type="InterPro" id="IPR023591">
    <property type="entry name" value="Ribosomal_uS2_flav_dom_sf"/>
</dbReference>
<dbReference type="Proteomes" id="UP000092952">
    <property type="component" value="Chromosome"/>
</dbReference>
<dbReference type="PRINTS" id="PR00395">
    <property type="entry name" value="RIBOSOMALS2"/>
</dbReference>
<dbReference type="InParanoid" id="A0A1B1YWE8"/>
<dbReference type="EMBL" id="CP014671">
    <property type="protein sequence ID" value="ANX05165.1"/>
    <property type="molecule type" value="Genomic_DNA"/>
</dbReference>
<evidence type="ECO:0000256" key="5">
    <source>
        <dbReference type="HAMAP-Rule" id="MF_00291"/>
    </source>
</evidence>
<dbReference type="PROSITE" id="PS00963">
    <property type="entry name" value="RIBOSOMAL_S2_2"/>
    <property type="match status" value="1"/>
</dbReference>
<dbReference type="Gene3D" id="3.40.50.10490">
    <property type="entry name" value="Glucose-6-phosphate isomerase like protein, domain 1"/>
    <property type="match status" value="1"/>
</dbReference>
<dbReference type="FunCoup" id="A0A1B1YWE8">
    <property type="interactions" value="716"/>
</dbReference>
<dbReference type="KEGG" id="gbi:PG2T_13905"/>
<dbReference type="PANTHER" id="PTHR12534:SF0">
    <property type="entry name" value="SMALL RIBOSOMAL SUBUNIT PROTEIN US2M"/>
    <property type="match status" value="1"/>
</dbReference>
<dbReference type="SUPFAM" id="SSF52313">
    <property type="entry name" value="Ribosomal protein S2"/>
    <property type="match status" value="1"/>
</dbReference>
<dbReference type="CDD" id="cd01425">
    <property type="entry name" value="RPS2"/>
    <property type="match status" value="1"/>
</dbReference>
<dbReference type="AlphaFoldDB" id="A0A1B1YWE8"/>
<dbReference type="STRING" id="1810504.PG2T_13905"/>
<reference evidence="8" key="1">
    <citation type="submission" date="2016-03" db="EMBL/GenBank/DDBJ databases">
        <title>Complete genome sequence of Solimmundus cernigliae, representing a novel lineage of polycyclic aromatic hydrocarbon degraders within the Gammaproteobacteria.</title>
        <authorList>
            <person name="Singleton D.R."/>
            <person name="Dickey A.N."/>
            <person name="Scholl E.H."/>
            <person name="Wright F.A."/>
            <person name="Aitken M.D."/>
        </authorList>
    </citation>
    <scope>NUCLEOTIDE SEQUENCE [LARGE SCALE GENOMIC DNA]</scope>
    <source>
        <strain evidence="8">TR3.2</strain>
    </source>
</reference>
<dbReference type="InterPro" id="IPR018130">
    <property type="entry name" value="Ribosomal_uS2_CS"/>
</dbReference>
<evidence type="ECO:0000256" key="3">
    <source>
        <dbReference type="ARBA" id="ARBA00023274"/>
    </source>
</evidence>
<protein>
    <recommendedName>
        <fullName evidence="4 5">Small ribosomal subunit protein uS2</fullName>
    </recommendedName>
</protein>
<dbReference type="InterPro" id="IPR005706">
    <property type="entry name" value="Ribosomal_uS2_bac/mit/plastid"/>
</dbReference>
<dbReference type="InterPro" id="IPR001865">
    <property type="entry name" value="Ribosomal_uS2"/>
</dbReference>
<dbReference type="GO" id="GO:0006412">
    <property type="term" value="P:translation"/>
    <property type="evidence" value="ECO:0007669"/>
    <property type="project" value="UniProtKB-UniRule"/>
</dbReference>
<evidence type="ECO:0000313" key="8">
    <source>
        <dbReference type="Proteomes" id="UP000092952"/>
    </source>
</evidence>
<gene>
    <name evidence="5" type="primary">rpsB</name>
    <name evidence="7" type="ORF">PG2T_13905</name>
</gene>
<dbReference type="HAMAP" id="MF_00291_B">
    <property type="entry name" value="Ribosomal_uS2_B"/>
    <property type="match status" value="1"/>
</dbReference>
<comment type="similarity">
    <text evidence="1 5 6">Belongs to the universal ribosomal protein uS2 family.</text>
</comment>
<evidence type="ECO:0000256" key="2">
    <source>
        <dbReference type="ARBA" id="ARBA00022980"/>
    </source>
</evidence>
<evidence type="ECO:0000256" key="4">
    <source>
        <dbReference type="ARBA" id="ARBA00035256"/>
    </source>
</evidence>
<keyword evidence="3 5" id="KW-0687">Ribonucleoprotein</keyword>
<dbReference type="Gene3D" id="1.10.287.610">
    <property type="entry name" value="Helix hairpin bin"/>
    <property type="match status" value="1"/>
</dbReference>
<sequence length="243" mass="26943">MAGVSMRDLLDAGVHFGHQTRYWSPAMAPYIYGARQNIHIIDLERSLPMLRDAMNVLGKIAARGGTVLFVGTKRQARKLIEQHAAACGMPFISYRWLGGMLTNYRTVRKSVDRLIDLETRLELGKTGDLSKREIQLLQREREKLVRSVGGIRTLKGMPDALFVIDTGYEHIAVEEANRLGIPVIAVVDTNNRPEKIDYIIPGNDDSIRAIDLYLGQAVEAIQNGRAALAAGGSDEFIEVVEVS</sequence>
<dbReference type="OrthoDB" id="9808036at2"/>
<evidence type="ECO:0000313" key="7">
    <source>
        <dbReference type="EMBL" id="ANX05165.1"/>
    </source>
</evidence>
<dbReference type="RefSeq" id="WP_068806780.1">
    <property type="nucleotide sequence ID" value="NZ_CP014671.1"/>
</dbReference>
<name>A0A1B1YWE8_9GAMM</name>
<evidence type="ECO:0000256" key="6">
    <source>
        <dbReference type="RuleBase" id="RU003631"/>
    </source>
</evidence>
<dbReference type="PROSITE" id="PS00962">
    <property type="entry name" value="RIBOSOMAL_S2_1"/>
    <property type="match status" value="1"/>
</dbReference>
<accession>A0A1B1YWE8</accession>
<dbReference type="NCBIfam" id="TIGR01011">
    <property type="entry name" value="rpsB_bact"/>
    <property type="match status" value="1"/>
</dbReference>